<organism evidence="1 2">
    <name type="scientific">Rhodococcus opacus</name>
    <name type="common">Nocardia opaca</name>
    <dbReference type="NCBI Taxonomy" id="37919"/>
    <lineage>
        <taxon>Bacteria</taxon>
        <taxon>Bacillati</taxon>
        <taxon>Actinomycetota</taxon>
        <taxon>Actinomycetes</taxon>
        <taxon>Mycobacteriales</taxon>
        <taxon>Nocardiaceae</taxon>
        <taxon>Rhodococcus</taxon>
    </lineage>
</organism>
<protein>
    <submittedName>
        <fullName evidence="1">Barnase inhibitor</fullName>
    </submittedName>
</protein>
<name>A0A2S8IUB8_RHOOP</name>
<sequence length="95" mass="10727">MTGQPVTYVIDGARIHTLDDVFSVVGEAVRGEGGYFALGYAETARQLEQRLAQCHPTNREKVRADLERALREDGPTAFDWVVGTFEFRDVRLDLR</sequence>
<accession>A0A2S8IUB8</accession>
<evidence type="ECO:0000313" key="1">
    <source>
        <dbReference type="EMBL" id="PQP18374.1"/>
    </source>
</evidence>
<dbReference type="AlphaFoldDB" id="A0A2S8IUB8"/>
<proteinExistence type="predicted"/>
<dbReference type="Proteomes" id="UP000239290">
    <property type="component" value="Unassembled WGS sequence"/>
</dbReference>
<comment type="caution">
    <text evidence="1">The sequence shown here is derived from an EMBL/GenBank/DDBJ whole genome shotgun (WGS) entry which is preliminary data.</text>
</comment>
<reference evidence="2" key="1">
    <citation type="submission" date="2018-02" db="EMBL/GenBank/DDBJ databases">
        <title>Draft genome sequencing of Rhodococcus opacus KU647198.</title>
        <authorList>
            <person name="Zheng B.-X."/>
        </authorList>
    </citation>
    <scope>NUCLEOTIDE SEQUENCE [LARGE SCALE GENOMIC DNA]</scope>
    <source>
        <strain evidence="2">04-OD7</strain>
    </source>
</reference>
<gene>
    <name evidence="1" type="ORF">C5613_32605</name>
</gene>
<dbReference type="EMBL" id="PUIO01000050">
    <property type="protein sequence ID" value="PQP18374.1"/>
    <property type="molecule type" value="Genomic_DNA"/>
</dbReference>
<evidence type="ECO:0000313" key="2">
    <source>
        <dbReference type="Proteomes" id="UP000239290"/>
    </source>
</evidence>
<dbReference type="RefSeq" id="WP_105420809.1">
    <property type="nucleotide sequence ID" value="NZ_PUIO01000050.1"/>
</dbReference>